<evidence type="ECO:0000313" key="7">
    <source>
        <dbReference type="Proteomes" id="UP001153712"/>
    </source>
</evidence>
<dbReference type="CDD" id="cd03784">
    <property type="entry name" value="GT1_Gtf-like"/>
    <property type="match status" value="1"/>
</dbReference>
<dbReference type="AlphaFoldDB" id="A0A9N9TP08"/>
<evidence type="ECO:0000256" key="1">
    <source>
        <dbReference type="ARBA" id="ARBA00009995"/>
    </source>
</evidence>
<proteinExistence type="inferred from homology"/>
<organism evidence="6 7">
    <name type="scientific">Phyllotreta striolata</name>
    <name type="common">Striped flea beetle</name>
    <name type="synonym">Crioceris striolata</name>
    <dbReference type="NCBI Taxonomy" id="444603"/>
    <lineage>
        <taxon>Eukaryota</taxon>
        <taxon>Metazoa</taxon>
        <taxon>Ecdysozoa</taxon>
        <taxon>Arthropoda</taxon>
        <taxon>Hexapoda</taxon>
        <taxon>Insecta</taxon>
        <taxon>Pterygota</taxon>
        <taxon>Neoptera</taxon>
        <taxon>Endopterygota</taxon>
        <taxon>Coleoptera</taxon>
        <taxon>Polyphaga</taxon>
        <taxon>Cucujiformia</taxon>
        <taxon>Chrysomeloidea</taxon>
        <taxon>Chrysomelidae</taxon>
        <taxon>Galerucinae</taxon>
        <taxon>Alticini</taxon>
        <taxon>Phyllotreta</taxon>
    </lineage>
</organism>
<feature type="transmembrane region" description="Helical" evidence="5">
    <location>
        <begin position="476"/>
        <end position="497"/>
    </location>
</feature>
<evidence type="ECO:0000256" key="3">
    <source>
        <dbReference type="ARBA" id="ARBA00022679"/>
    </source>
</evidence>
<comment type="catalytic activity">
    <reaction evidence="5">
        <text>glucuronate acceptor + UDP-alpha-D-glucuronate = acceptor beta-D-glucuronoside + UDP + H(+)</text>
        <dbReference type="Rhea" id="RHEA:21032"/>
        <dbReference type="ChEBI" id="CHEBI:15378"/>
        <dbReference type="ChEBI" id="CHEBI:58052"/>
        <dbReference type="ChEBI" id="CHEBI:58223"/>
        <dbReference type="ChEBI" id="CHEBI:132367"/>
        <dbReference type="ChEBI" id="CHEBI:132368"/>
        <dbReference type="EC" id="2.4.1.17"/>
    </reaction>
</comment>
<evidence type="ECO:0000256" key="4">
    <source>
        <dbReference type="RuleBase" id="RU003718"/>
    </source>
</evidence>
<keyword evidence="5" id="KW-0732">Signal</keyword>
<dbReference type="Pfam" id="PF00201">
    <property type="entry name" value="UDPGT"/>
    <property type="match status" value="1"/>
</dbReference>
<dbReference type="EC" id="2.4.1.17" evidence="5"/>
<dbReference type="GO" id="GO:0016020">
    <property type="term" value="C:membrane"/>
    <property type="evidence" value="ECO:0007669"/>
    <property type="project" value="UniProtKB-SubCell"/>
</dbReference>
<keyword evidence="2 4" id="KW-0328">Glycosyltransferase</keyword>
<dbReference type="InterPro" id="IPR035595">
    <property type="entry name" value="UDP_glycos_trans_CS"/>
</dbReference>
<protein>
    <recommendedName>
        <fullName evidence="5">UDP-glucuronosyltransferase</fullName>
        <ecNumber evidence="5">2.4.1.17</ecNumber>
    </recommendedName>
</protein>
<dbReference type="PANTHER" id="PTHR48043">
    <property type="entry name" value="EG:EG0003.4 PROTEIN-RELATED"/>
    <property type="match status" value="1"/>
</dbReference>
<evidence type="ECO:0000256" key="2">
    <source>
        <dbReference type="ARBA" id="ARBA00022676"/>
    </source>
</evidence>
<dbReference type="OrthoDB" id="5835829at2759"/>
<dbReference type="SUPFAM" id="SSF53756">
    <property type="entry name" value="UDP-Glycosyltransferase/glycogen phosphorylase"/>
    <property type="match status" value="1"/>
</dbReference>
<keyword evidence="3 4" id="KW-0808">Transferase</keyword>
<dbReference type="PANTHER" id="PTHR48043:SF159">
    <property type="entry name" value="EG:EG0003.4 PROTEIN-RELATED"/>
    <property type="match status" value="1"/>
</dbReference>
<gene>
    <name evidence="6" type="ORF">PHYEVI_LOCUS6667</name>
</gene>
<evidence type="ECO:0000256" key="5">
    <source>
        <dbReference type="RuleBase" id="RU362059"/>
    </source>
</evidence>
<feature type="chain" id="PRO_5040531075" description="UDP-glucuronosyltransferase" evidence="5">
    <location>
        <begin position="21"/>
        <end position="515"/>
    </location>
</feature>
<accession>A0A9N9TP08</accession>
<feature type="signal peptide" evidence="5">
    <location>
        <begin position="1"/>
        <end position="20"/>
    </location>
</feature>
<dbReference type="Proteomes" id="UP001153712">
    <property type="component" value="Chromosome 3"/>
</dbReference>
<dbReference type="PROSITE" id="PS00375">
    <property type="entry name" value="UDPGT"/>
    <property type="match status" value="1"/>
</dbReference>
<dbReference type="FunFam" id="3.40.50.2000:FF:000050">
    <property type="entry name" value="UDP-glucuronosyltransferase"/>
    <property type="match status" value="1"/>
</dbReference>
<dbReference type="InterPro" id="IPR002213">
    <property type="entry name" value="UDP_glucos_trans"/>
</dbReference>
<comment type="similarity">
    <text evidence="1 4">Belongs to the UDP-glycosyltransferase family.</text>
</comment>
<dbReference type="EMBL" id="OU900096">
    <property type="protein sequence ID" value="CAG9860312.1"/>
    <property type="molecule type" value="Genomic_DNA"/>
</dbReference>
<keyword evidence="5" id="KW-0812">Transmembrane</keyword>
<evidence type="ECO:0000313" key="6">
    <source>
        <dbReference type="EMBL" id="CAG9860312.1"/>
    </source>
</evidence>
<keyword evidence="5" id="KW-1133">Transmembrane helix</keyword>
<sequence>MKNTILILIFVSIFCLHGNCSRIFAVFMFPSVSHQVIFQPIWKELSLRGHQVTVVTPNPLKDQSLTNLTEIDISFTYKLPEIVGVLNSVGQKPTLVQKMLSIFELNMLVFESEMKSQAIQEIIQRQNDKYDLVLLQYSHFANVMLPFAYKFNAPAVGISSLGVFLHARDDIGNPTHPVISPDYILGISGNMSFVERLKCFLYNLWYRALYYFYFLPRGDAIARTYFGDDMPYLGKLAKNLSLLLVSANPIIHTPTPNVPNIIEINQLHIKEKKPLPKDLQEFLDGSPQGAIYFSLGSNMKSVNLSSTLRKEITTALAELPYNVIWKWEDDHLADKPDNVLIKKWLPQQDILGHPNIKAFITQGGLQSIEEAIINEVPLVGIPFFSDQPSNMRKIEEQGIGRMIDYASLTKEKLKSAVIEVSQNKKYKENIKRCKSILVDQPTRGVDKAVWWIEYVLKHKGARHLRSPAADMSFFEYLMLDVISFLVMIIIIASYGFYKLIMSVKKALSVRKIKKS</sequence>
<keyword evidence="5" id="KW-0472">Membrane</keyword>
<reference evidence="6" key="1">
    <citation type="submission" date="2022-01" db="EMBL/GenBank/DDBJ databases">
        <authorList>
            <person name="King R."/>
        </authorList>
    </citation>
    <scope>NUCLEOTIDE SEQUENCE</scope>
</reference>
<dbReference type="InterPro" id="IPR050271">
    <property type="entry name" value="UDP-glycosyltransferase"/>
</dbReference>
<keyword evidence="7" id="KW-1185">Reference proteome</keyword>
<name>A0A9N9TP08_PHYSR</name>
<dbReference type="GO" id="GO:0015020">
    <property type="term" value="F:glucuronosyltransferase activity"/>
    <property type="evidence" value="ECO:0007669"/>
    <property type="project" value="UniProtKB-EC"/>
</dbReference>
<dbReference type="Gene3D" id="3.40.50.2000">
    <property type="entry name" value="Glycogen Phosphorylase B"/>
    <property type="match status" value="2"/>
</dbReference>
<comment type="subcellular location">
    <subcellularLocation>
        <location evidence="5">Membrane</location>
        <topology evidence="5">Single-pass membrane protein</topology>
    </subcellularLocation>
</comment>